<comment type="caution">
    <text evidence="6">The sequence shown here is derived from an EMBL/GenBank/DDBJ whole genome shotgun (WGS) entry which is preliminary data.</text>
</comment>
<dbReference type="PIRSF" id="PIRSF000390">
    <property type="entry name" value="PLP_StrS"/>
    <property type="match status" value="1"/>
</dbReference>
<accession>A0A0A2C386</accession>
<evidence type="ECO:0000256" key="3">
    <source>
        <dbReference type="PIRSR" id="PIRSR000390-1"/>
    </source>
</evidence>
<dbReference type="EMBL" id="JNAX01000010">
    <property type="protein sequence ID" value="KGG20798.1"/>
    <property type="molecule type" value="Genomic_DNA"/>
</dbReference>
<feature type="active site" description="Proton acceptor" evidence="3">
    <location>
        <position position="189"/>
    </location>
</feature>
<comment type="similarity">
    <text evidence="2 5">Belongs to the DegT/DnrJ/EryC1 family.</text>
</comment>
<organism evidence="6 7">
    <name type="scientific">Prochlorococcus marinus str. PAC1</name>
    <dbReference type="NCBI Taxonomy" id="59924"/>
    <lineage>
        <taxon>Bacteria</taxon>
        <taxon>Bacillati</taxon>
        <taxon>Cyanobacteriota</taxon>
        <taxon>Cyanophyceae</taxon>
        <taxon>Synechococcales</taxon>
        <taxon>Prochlorococcaceae</taxon>
        <taxon>Prochlorococcus</taxon>
    </lineage>
</organism>
<dbReference type="InterPro" id="IPR015424">
    <property type="entry name" value="PyrdxlP-dep_Trfase"/>
</dbReference>
<sequence length="366" mass="41409">MVKKINFLDLKKINERDRAEIDFAVREVIDSGWYLLGKKTDEFEMNFADFCGAQHCVSVGNGLEALELILKAFDIGINDEVIIPSNTYIATALAVSSNGAKPVFVEPDEKTFNIDPSLIEKSITNKTKAIIVVHLYGQVVDMDPIIEIANKYNLKIIEDSAQAHGSVYKNNKRTGNLADASGFSFYPGKNLGALGDGGAVVTNDNELALKIRTLRNYGSEIKYHHNYKGINSRLDEIQAAILDVKLKRLDSDNTRRREISKYYRNNIKNTSIVLPEVSCCENSHVWHLFVVKVNDRDNFQQFLLQNGIATSVHYPIPMHKQNAYKELYDYRLPISEKLSKEICSLPISPVMTDQEVDYVIEVVNKW</sequence>
<evidence type="ECO:0000256" key="5">
    <source>
        <dbReference type="RuleBase" id="RU004508"/>
    </source>
</evidence>
<dbReference type="Pfam" id="PF01041">
    <property type="entry name" value="DegT_DnrJ_EryC1"/>
    <property type="match status" value="1"/>
</dbReference>
<keyword evidence="1 4" id="KW-0663">Pyridoxal phosphate</keyword>
<name>A0A0A2C386_PROMR</name>
<dbReference type="CDD" id="cd00616">
    <property type="entry name" value="AHBA_syn"/>
    <property type="match status" value="1"/>
</dbReference>
<dbReference type="PANTHER" id="PTHR30244:SF36">
    <property type="entry name" value="3-OXO-GLUCOSE-6-PHOSPHATE:GLUTAMATE AMINOTRANSFERASE"/>
    <property type="match status" value="1"/>
</dbReference>
<dbReference type="SUPFAM" id="SSF53383">
    <property type="entry name" value="PLP-dependent transferases"/>
    <property type="match status" value="1"/>
</dbReference>
<evidence type="ECO:0000256" key="1">
    <source>
        <dbReference type="ARBA" id="ARBA00022898"/>
    </source>
</evidence>
<reference evidence="7" key="1">
    <citation type="journal article" date="2014" name="Sci. Data">
        <title>Genomes of diverse isolates of the marine cyanobacterium Prochlorococcus.</title>
        <authorList>
            <person name="Biller S."/>
            <person name="Berube P."/>
            <person name="Thompson J."/>
            <person name="Kelly L."/>
            <person name="Roggensack S."/>
            <person name="Awad L."/>
            <person name="Roache-Johnson K."/>
            <person name="Ding H."/>
            <person name="Giovannoni S.J."/>
            <person name="Moore L.R."/>
            <person name="Chisholm S.W."/>
        </authorList>
    </citation>
    <scope>NUCLEOTIDE SEQUENCE [LARGE SCALE GENOMIC DNA]</scope>
    <source>
        <strain evidence="7">PAC1</strain>
    </source>
</reference>
<evidence type="ECO:0000256" key="4">
    <source>
        <dbReference type="PIRSR" id="PIRSR000390-2"/>
    </source>
</evidence>
<dbReference type="GO" id="GO:0030170">
    <property type="term" value="F:pyridoxal phosphate binding"/>
    <property type="evidence" value="ECO:0007669"/>
    <property type="project" value="UniProtKB-ARBA"/>
</dbReference>
<evidence type="ECO:0000256" key="2">
    <source>
        <dbReference type="ARBA" id="ARBA00037999"/>
    </source>
</evidence>
<dbReference type="InterPro" id="IPR015422">
    <property type="entry name" value="PyrdxlP-dep_Trfase_small"/>
</dbReference>
<evidence type="ECO:0000313" key="7">
    <source>
        <dbReference type="Proteomes" id="UP000030392"/>
    </source>
</evidence>
<dbReference type="FunFam" id="3.40.640.10:FF:000089">
    <property type="entry name" value="Aminotransferase, DegT/DnrJ/EryC1/StrS family"/>
    <property type="match status" value="1"/>
</dbReference>
<dbReference type="InterPro" id="IPR015421">
    <property type="entry name" value="PyrdxlP-dep_Trfase_major"/>
</dbReference>
<dbReference type="Proteomes" id="UP000030392">
    <property type="component" value="Unassembled WGS sequence"/>
</dbReference>
<evidence type="ECO:0000313" key="6">
    <source>
        <dbReference type="EMBL" id="KGG20798.1"/>
    </source>
</evidence>
<feature type="modified residue" description="N6-(pyridoxal phosphate)lysine" evidence="4">
    <location>
        <position position="189"/>
    </location>
</feature>
<dbReference type="GO" id="GO:0000271">
    <property type="term" value="P:polysaccharide biosynthetic process"/>
    <property type="evidence" value="ECO:0007669"/>
    <property type="project" value="TreeGrafter"/>
</dbReference>
<dbReference type="GO" id="GO:0008483">
    <property type="term" value="F:transaminase activity"/>
    <property type="evidence" value="ECO:0007669"/>
    <property type="project" value="TreeGrafter"/>
</dbReference>
<gene>
    <name evidence="6" type="ORF">EV03_0734</name>
</gene>
<dbReference type="AlphaFoldDB" id="A0A0A2C386"/>
<dbReference type="RefSeq" id="WP_241434786.1">
    <property type="nucleotide sequence ID" value="NZ_CP138967.1"/>
</dbReference>
<dbReference type="InterPro" id="IPR000653">
    <property type="entry name" value="DegT/StrS_aminotransferase"/>
</dbReference>
<dbReference type="Gene3D" id="3.40.640.10">
    <property type="entry name" value="Type I PLP-dependent aspartate aminotransferase-like (Major domain)"/>
    <property type="match status" value="1"/>
</dbReference>
<dbReference type="Gene3D" id="3.90.1150.10">
    <property type="entry name" value="Aspartate Aminotransferase, domain 1"/>
    <property type="match status" value="1"/>
</dbReference>
<protein>
    <submittedName>
        <fullName evidence="6">dTDP-6-deoxy-D-xylo-hex-3-ulose aminase</fullName>
    </submittedName>
</protein>
<dbReference type="PANTHER" id="PTHR30244">
    <property type="entry name" value="TRANSAMINASE"/>
    <property type="match status" value="1"/>
</dbReference>
<proteinExistence type="inferred from homology"/>